<proteinExistence type="predicted"/>
<dbReference type="AlphaFoldDB" id="A0A2G8S8Q0"/>
<dbReference type="EMBL" id="AYKW01000016">
    <property type="protein sequence ID" value="PIL30156.1"/>
    <property type="molecule type" value="Genomic_DNA"/>
</dbReference>
<sequence length="596" mass="65609">MNEVIVPIHLNVNMDIMLAILSHSPPKTATSIMETCRFLYHEGAKVILQKDVFIDGRGEAVPPMVRFIQAEDLSRCSYVRNLWIFFVTLPEAVARALAVIVPRMCNLVNLSLCIVWQRLFDVYPYLLPAFASLRSVKNLMVRVGSYDLFRLIQSELVTANILSMTNNQPGTGQLPSSVSCHPVYLLQRSASTLQELICSDIKTVGRPPRIIYPNVHKFALQGNEVPFLPPYITAFPNLVHLSMTGHCPLIGGLPRPPLSQNQTQTTTTPHGLTKDPLVWKHIQTYTGTLSNLHAVGITFPIPRLYLEALPGAPYIPALTEVLAHVQPVHLTITYEDQPFSHVPASPDLLAALRSDGASRLQSLALRIDLMAADVDSNFDVGQFWTDLEAALKRLKLSALCISMGDISLSETVTASTAALRLPSTADGMQQSTHIHVHTRAHTDRTASRSSSSSMYDAPVPVTVDGPDADPSTRMTCPPDCSQCAEARRASLTLAERTLEDFDVGAFVDRLEAAVPTFQRAVVSVVGPSRWPGGPGPTGRARTAHLGKHDGLPSEMRVRVHDDFFVDREAWVREFMKPVRPFAAMARAWYHGQAARG</sequence>
<evidence type="ECO:0000256" key="1">
    <source>
        <dbReference type="SAM" id="MobiDB-lite"/>
    </source>
</evidence>
<gene>
    <name evidence="2" type="ORF">GSI_07734</name>
</gene>
<feature type="region of interest" description="Disordered" evidence="1">
    <location>
        <begin position="434"/>
        <end position="461"/>
    </location>
</feature>
<dbReference type="OrthoDB" id="2755060at2759"/>
<dbReference type="Proteomes" id="UP000230002">
    <property type="component" value="Unassembled WGS sequence"/>
</dbReference>
<reference evidence="2 3" key="1">
    <citation type="journal article" date="2015" name="Sci. Rep.">
        <title>Chromosome-level genome map provides insights into diverse defense mechanisms in the medicinal fungus Ganoderma sinense.</title>
        <authorList>
            <person name="Zhu Y."/>
            <person name="Xu J."/>
            <person name="Sun C."/>
            <person name="Zhou S."/>
            <person name="Xu H."/>
            <person name="Nelson D.R."/>
            <person name="Qian J."/>
            <person name="Song J."/>
            <person name="Luo H."/>
            <person name="Xiang L."/>
            <person name="Li Y."/>
            <person name="Xu Z."/>
            <person name="Ji A."/>
            <person name="Wang L."/>
            <person name="Lu S."/>
            <person name="Hayward A."/>
            <person name="Sun W."/>
            <person name="Li X."/>
            <person name="Schwartz D.C."/>
            <person name="Wang Y."/>
            <person name="Chen S."/>
        </authorList>
    </citation>
    <scope>NUCLEOTIDE SEQUENCE [LARGE SCALE GENOMIC DNA]</scope>
    <source>
        <strain evidence="2 3">ZZ0214-1</strain>
    </source>
</reference>
<accession>A0A2G8S8Q0</accession>
<evidence type="ECO:0008006" key="4">
    <source>
        <dbReference type="Google" id="ProtNLM"/>
    </source>
</evidence>
<name>A0A2G8S8Q0_9APHY</name>
<comment type="caution">
    <text evidence="2">The sequence shown here is derived from an EMBL/GenBank/DDBJ whole genome shotgun (WGS) entry which is preliminary data.</text>
</comment>
<evidence type="ECO:0000313" key="2">
    <source>
        <dbReference type="EMBL" id="PIL30156.1"/>
    </source>
</evidence>
<organism evidence="2 3">
    <name type="scientific">Ganoderma sinense ZZ0214-1</name>
    <dbReference type="NCBI Taxonomy" id="1077348"/>
    <lineage>
        <taxon>Eukaryota</taxon>
        <taxon>Fungi</taxon>
        <taxon>Dikarya</taxon>
        <taxon>Basidiomycota</taxon>
        <taxon>Agaricomycotina</taxon>
        <taxon>Agaricomycetes</taxon>
        <taxon>Polyporales</taxon>
        <taxon>Polyporaceae</taxon>
        <taxon>Ganoderma</taxon>
    </lineage>
</organism>
<protein>
    <recommendedName>
        <fullName evidence="4">F-box domain-containing protein</fullName>
    </recommendedName>
</protein>
<evidence type="ECO:0000313" key="3">
    <source>
        <dbReference type="Proteomes" id="UP000230002"/>
    </source>
</evidence>
<keyword evidence="3" id="KW-1185">Reference proteome</keyword>